<dbReference type="Gene3D" id="1.10.1200.20">
    <property type="entry name" value="Colicin E immunity protein"/>
    <property type="match status" value="1"/>
</dbReference>
<dbReference type="Pfam" id="PF01320">
    <property type="entry name" value="Colicin_Pyocin"/>
    <property type="match status" value="1"/>
</dbReference>
<dbReference type="EMBL" id="CABVGX010000014">
    <property type="protein sequence ID" value="VVM79945.1"/>
    <property type="molecule type" value="Genomic_DNA"/>
</dbReference>
<reference evidence="3 4" key="1">
    <citation type="submission" date="2019-09" db="EMBL/GenBank/DDBJ databases">
        <authorList>
            <person name="Chandra G."/>
            <person name="Truman W A."/>
        </authorList>
    </citation>
    <scope>NUCLEOTIDE SEQUENCE [LARGE SCALE GENOMIC DNA]</scope>
    <source>
        <strain evidence="3">PS645</strain>
    </source>
</reference>
<dbReference type="InterPro" id="IPR000290">
    <property type="entry name" value="Colicin_pyocin"/>
</dbReference>
<evidence type="ECO:0000256" key="1">
    <source>
        <dbReference type="ARBA" id="ARBA00009346"/>
    </source>
</evidence>
<evidence type="ECO:0000256" key="2">
    <source>
        <dbReference type="ARBA" id="ARBA00023025"/>
    </source>
</evidence>
<dbReference type="RefSeq" id="WP_150580481.1">
    <property type="nucleotide sequence ID" value="NZ_CABVGX010000014.1"/>
</dbReference>
<dbReference type="InterPro" id="IPR035900">
    <property type="entry name" value="Colicin_E_sf"/>
</dbReference>
<comment type="similarity">
    <text evidence="1">Belongs to the colicins ColE2/ColE8/ColE9 and pyocins S1/S2 family.</text>
</comment>
<accession>A0A5E6SRG2</accession>
<dbReference type="GO" id="GO:0030153">
    <property type="term" value="P:bacteriocin immunity"/>
    <property type="evidence" value="ECO:0007669"/>
    <property type="project" value="UniProtKB-KW"/>
</dbReference>
<name>A0A5E6SRG2_PSEFL</name>
<gene>
    <name evidence="3" type="primary">imm</name>
    <name evidence="3" type="ORF">PS645_02213</name>
</gene>
<dbReference type="CDD" id="cd16363">
    <property type="entry name" value="Col_Im_like"/>
    <property type="match status" value="1"/>
</dbReference>
<evidence type="ECO:0000313" key="3">
    <source>
        <dbReference type="EMBL" id="VVM79945.1"/>
    </source>
</evidence>
<dbReference type="AlphaFoldDB" id="A0A5E6SRG2"/>
<dbReference type="Proteomes" id="UP000325607">
    <property type="component" value="Unassembled WGS sequence"/>
</dbReference>
<organism evidence="3 4">
    <name type="scientific">Pseudomonas fluorescens</name>
    <dbReference type="NCBI Taxonomy" id="294"/>
    <lineage>
        <taxon>Bacteria</taxon>
        <taxon>Pseudomonadati</taxon>
        <taxon>Pseudomonadota</taxon>
        <taxon>Gammaproteobacteria</taxon>
        <taxon>Pseudomonadales</taxon>
        <taxon>Pseudomonadaceae</taxon>
        <taxon>Pseudomonas</taxon>
    </lineage>
</organism>
<dbReference type="GO" id="GO:0015643">
    <property type="term" value="F:toxic substance binding"/>
    <property type="evidence" value="ECO:0007669"/>
    <property type="project" value="InterPro"/>
</dbReference>
<evidence type="ECO:0000313" key="4">
    <source>
        <dbReference type="Proteomes" id="UP000325607"/>
    </source>
</evidence>
<keyword evidence="2" id="KW-0079">Bacteriocin immunity</keyword>
<dbReference type="PRINTS" id="PR01299">
    <property type="entry name" value="PYOCIN"/>
</dbReference>
<dbReference type="SUPFAM" id="SSF47345">
    <property type="entry name" value="Colicin E immunity proteins"/>
    <property type="match status" value="1"/>
</dbReference>
<proteinExistence type="inferred from homology"/>
<dbReference type="OrthoDB" id="6810874at2"/>
<protein>
    <submittedName>
        <fullName evidence="3">Colicin-E9 immunity protein</fullName>
    </submittedName>
</protein>
<sequence>MTLKNKLEDYTESEYKTLIERLFAGDYSSEAELDEIVEIIVITSEHPNGSDIMYYPSAGAEDSPEGVLNTIKIWRAANNKSGFKPE</sequence>